<evidence type="ECO:0000313" key="2">
    <source>
        <dbReference type="EnsemblPlants" id="Solyc11g056440.1.1.1"/>
    </source>
</evidence>
<dbReference type="Gramene" id="Solyc11g056440.1.1">
    <property type="protein sequence ID" value="Solyc11g056440.1.1.1"/>
    <property type="gene ID" value="Solyc11g056440.1"/>
</dbReference>
<name>A0A3Q7IXB8_SOLLC</name>
<accession>A0A3Q7IXB8</accession>
<organism evidence="2">
    <name type="scientific">Solanum lycopersicum</name>
    <name type="common">Tomato</name>
    <name type="synonym">Lycopersicon esculentum</name>
    <dbReference type="NCBI Taxonomy" id="4081"/>
    <lineage>
        <taxon>Eukaryota</taxon>
        <taxon>Viridiplantae</taxon>
        <taxon>Streptophyta</taxon>
        <taxon>Embryophyta</taxon>
        <taxon>Tracheophyta</taxon>
        <taxon>Spermatophyta</taxon>
        <taxon>Magnoliopsida</taxon>
        <taxon>eudicotyledons</taxon>
        <taxon>Gunneridae</taxon>
        <taxon>Pentapetalae</taxon>
        <taxon>asterids</taxon>
        <taxon>lamiids</taxon>
        <taxon>Solanales</taxon>
        <taxon>Solanaceae</taxon>
        <taxon>Solanoideae</taxon>
        <taxon>Solaneae</taxon>
        <taxon>Solanum</taxon>
        <taxon>Solanum subgen. Lycopersicon</taxon>
    </lineage>
</organism>
<dbReference type="InParanoid" id="A0A3Q7IXB8"/>
<dbReference type="EnsemblPlants" id="Solyc11g056440.1.1">
    <property type="protein sequence ID" value="Solyc11g056440.1.1.1"/>
    <property type="gene ID" value="Solyc11g056440.1"/>
</dbReference>
<reference evidence="2" key="2">
    <citation type="submission" date="2019-01" db="UniProtKB">
        <authorList>
            <consortium name="EnsemblPlants"/>
        </authorList>
    </citation>
    <scope>IDENTIFICATION</scope>
    <source>
        <strain evidence="2">cv. Heinz 1706</strain>
    </source>
</reference>
<reference evidence="2" key="1">
    <citation type="journal article" date="2012" name="Nature">
        <title>The tomato genome sequence provides insights into fleshy fruit evolution.</title>
        <authorList>
            <consortium name="Tomato Genome Consortium"/>
        </authorList>
    </citation>
    <scope>NUCLEOTIDE SEQUENCE [LARGE SCALE GENOMIC DNA]</scope>
    <source>
        <strain evidence="2">cv. Heinz 1706</strain>
    </source>
</reference>
<keyword evidence="1" id="KW-0732">Signal</keyword>
<proteinExistence type="predicted"/>
<protein>
    <submittedName>
        <fullName evidence="2">Uncharacterized protein</fullName>
    </submittedName>
</protein>
<evidence type="ECO:0000256" key="1">
    <source>
        <dbReference type="SAM" id="SignalP"/>
    </source>
</evidence>
<dbReference type="AlphaFoldDB" id="A0A3Q7IXB8"/>
<keyword evidence="3" id="KW-1185">Reference proteome</keyword>
<feature type="signal peptide" evidence="1">
    <location>
        <begin position="1"/>
        <end position="32"/>
    </location>
</feature>
<sequence>MAFCSFGLAISFLVLSFKLLSILGISSHSVRSASWCRPLSYLSIPIHLYLSYSTTSLLQGVINAP</sequence>
<feature type="chain" id="PRO_5018558520" evidence="1">
    <location>
        <begin position="33"/>
        <end position="65"/>
    </location>
</feature>
<evidence type="ECO:0000313" key="3">
    <source>
        <dbReference type="Proteomes" id="UP000004994"/>
    </source>
</evidence>
<dbReference type="Proteomes" id="UP000004994">
    <property type="component" value="Chromosome 11"/>
</dbReference>
<dbReference type="PaxDb" id="4081-Solyc11g056440.1.1"/>